<evidence type="ECO:0000256" key="1">
    <source>
        <dbReference type="SAM" id="MobiDB-lite"/>
    </source>
</evidence>
<dbReference type="EMBL" id="CAVNYO010000116">
    <property type="protein sequence ID" value="CAK5267151.1"/>
    <property type="molecule type" value="Genomic_DNA"/>
</dbReference>
<keyword evidence="3" id="KW-1185">Reference proteome</keyword>
<feature type="region of interest" description="Disordered" evidence="1">
    <location>
        <begin position="547"/>
        <end position="580"/>
    </location>
</feature>
<dbReference type="AlphaFoldDB" id="A0AAD2H0Y6"/>
<dbReference type="Pfam" id="PF18758">
    <property type="entry name" value="KDZ"/>
    <property type="match status" value="1"/>
</dbReference>
<proteinExistence type="predicted"/>
<name>A0AAD2H0Y6_9AGAR</name>
<protein>
    <recommendedName>
        <fullName evidence="4">CxC1-like cysteine cluster associated with KDZ transposases domain-containing protein</fullName>
    </recommendedName>
</protein>
<evidence type="ECO:0008006" key="4">
    <source>
        <dbReference type="Google" id="ProtNLM"/>
    </source>
</evidence>
<gene>
    <name evidence="2" type="ORF">MYCIT1_LOCUS9429</name>
</gene>
<dbReference type="Proteomes" id="UP001295794">
    <property type="component" value="Unassembled WGS sequence"/>
</dbReference>
<sequence>MVSYIRFLYALFLALDANFRLRRKDVSSEAKDPGLSKGYAFYCEVVQYMEHVKTHWRQTQDRSQCVAHDAVDKPDREARGTASSGVCTVDCARHNMKRTNGVGDLQLGERYMNMDYMFFKSIAGSDLQCFFISYDIACQWSIKLWQRMEEYSPTLHFEHGSRYVRFLVPKFHLPAHIEECNVHYLFNLMRGVGETDGEAPERGWSDTNGLSGATMNSGPGTRRDRLNDFWNDANFKKIVKLGTSLRDKMLNALPLMIEAAKAFVDLEKSFDSSTLATWLVMARRWEDDPKAPNPFQSAKRDKHLAQVRRELAEEAEEREAAGIEESNMVRADMHVTEFLVLGLQLEEQQRQLEHDMRAVGRHPTDKQRAAMTERSSKLRRKIVTWTEIQSLFFPNVNRLREMEDKARAKAAESQTVPGLKVYELKLWLPSQLVAFPGAWIPVDSSANILNAEYRLRVGQANEALDEIRKNLIVRTHLYSVKDRHKEGVRAHTRAMGKIAVVNERIRRLAEKYRAAWSALGRLGPVLGHMEWRSTLLALESDDLRPLPKNHFGDVTRQRATQSRNKKKSKSSQSKPAAVPVPRKPSWIWTTALSGSMATGSLGANEALRIEWAKTRAKAMRWREEVDLLEEEMRRVTQFMEWRAKWWTDQVGQRELEPGAQLEGETAYALRQADLQRRLLSSFQLLWSKANLQSKIAEARKEMMQGESDQASGDHEGGGDSTGADNEYDAESDEDESEGSEDEAVTLSTATSLVLADD</sequence>
<evidence type="ECO:0000313" key="2">
    <source>
        <dbReference type="EMBL" id="CAK5267151.1"/>
    </source>
</evidence>
<evidence type="ECO:0000313" key="3">
    <source>
        <dbReference type="Proteomes" id="UP001295794"/>
    </source>
</evidence>
<organism evidence="2 3">
    <name type="scientific">Mycena citricolor</name>
    <dbReference type="NCBI Taxonomy" id="2018698"/>
    <lineage>
        <taxon>Eukaryota</taxon>
        <taxon>Fungi</taxon>
        <taxon>Dikarya</taxon>
        <taxon>Basidiomycota</taxon>
        <taxon>Agaricomycotina</taxon>
        <taxon>Agaricomycetes</taxon>
        <taxon>Agaricomycetidae</taxon>
        <taxon>Agaricales</taxon>
        <taxon>Marasmiineae</taxon>
        <taxon>Mycenaceae</taxon>
        <taxon>Mycena</taxon>
    </lineage>
</organism>
<feature type="region of interest" description="Disordered" evidence="1">
    <location>
        <begin position="197"/>
        <end position="218"/>
    </location>
</feature>
<dbReference type="InterPro" id="IPR040521">
    <property type="entry name" value="KDZ"/>
</dbReference>
<comment type="caution">
    <text evidence="2">The sequence shown here is derived from an EMBL/GenBank/DDBJ whole genome shotgun (WGS) entry which is preliminary data.</text>
</comment>
<accession>A0AAD2H0Y6</accession>
<feature type="compositionally biased region" description="Acidic residues" evidence="1">
    <location>
        <begin position="725"/>
        <end position="743"/>
    </location>
</feature>
<feature type="compositionally biased region" description="Basic and acidic residues" evidence="1">
    <location>
        <begin position="547"/>
        <end position="556"/>
    </location>
</feature>
<feature type="region of interest" description="Disordered" evidence="1">
    <location>
        <begin position="700"/>
        <end position="757"/>
    </location>
</feature>
<reference evidence="2" key="1">
    <citation type="submission" date="2023-11" db="EMBL/GenBank/DDBJ databases">
        <authorList>
            <person name="De Vega J J."/>
            <person name="De Vega J J."/>
        </authorList>
    </citation>
    <scope>NUCLEOTIDE SEQUENCE</scope>
</reference>
<feature type="compositionally biased region" description="Polar residues" evidence="1">
    <location>
        <begin position="205"/>
        <end position="218"/>
    </location>
</feature>